<dbReference type="InterPro" id="IPR006530">
    <property type="entry name" value="YD"/>
</dbReference>
<dbReference type="RefSeq" id="WP_189566218.1">
    <property type="nucleotide sequence ID" value="NZ_BMXI01000001.1"/>
</dbReference>
<sequence>MDDQTNADENAGGEDDDEPGETDGSAPGTQTQQTGEQAPTNMAANTDGGGQDLYPADLANAAQGKPYLTVAAANGGGAAMKVRFFLGDVASPRPADHRSFYYAGGVNSLEEDLPASWKENESFFNAATTGGLVPSYATMRVSRAHPDIFDPEEILTYNHAVYMEVDRPAAGVREFKTKQYRVVVSELSAPDEGFKLEYYHRKPTNRFDPLDTAVTKTVTVSNPTPGFYRFVDVHSVWKDGASNNQQRYIRYDLPTAKSETPPAIGMLEAGLSVRKTVYFTPPTGALTAQGDGPREEIAFLDTVDGAFVKTVWLPSLNTTPASHYIASQELLRHRYFGGVKRLVAHTRGYNTDQPLTTRYGYMSTPGNVDTHGRLHFVHHPDGRWQVHKYSTSVGIVQSNGNEFVLPGEGETPEVTTLLYERIYEPIGNQPFTTDFPEEGEELNNYRLTTLTSPDKSSISEVVTIGGTVVSSEERKYYHLEGIYSPFTGEYVTTTQAPPGHNQPTISILRLQQRITEAGRTTIATFGSVANSPDAGRLAWKKFPDGTAEVYSYVNDHDGVTGRYKVTKTRGAYTTTTDITDTPDITSGTTEITVFNAAGVAQEQQISESGKLLSSWEATEFDAQGRPTRIIENGDVDHPRLREYGCCGLLSETSPNGVETITTKDKLKRTSSVRVVSGDWNLETTYTIYGGQTANGDPTIITEVVRSGYLTEASGTTTEILLSKTVRHVNGLVLESWTADEDGDSNLEKTTIDTQYGVDGFGKVTTTTDSLQGTRVVTTYCDGRTYSVKGTAVADIKYDYSPRTVRSIRLQYDGNGDEIVSEWTEDLYDTAGRKTRTSFSSPSVFTSYSYYTSGYNGNQVHHADRAFAGSWGRLQSVTDPDGVVTSYTYNSEGEHETISRAIPGHAGSQDTKTTTAAVTRDGYNGLETTTEVIGAGDMVGVVASKSFRSGDGMYSRQESFPNDASTSLVTTTKRIYSATKGEWTEKITSPTTFTRRTYKDGLLNSVELKEADDDSLDNLTSTTYTYDLLGRVKTTNHSRTGVTTYSGVASTGYTPSGNLLGMKDAGSRLTQYAYDQLGRRIQVDAPDTEDPSGTPDNTDFDNITHTSYYPTGQVKATWGDGVYPRFYQYDEQNRMTTLRTWQDASSLDLSDGLSTAEANASATSTWSYNPTRGWLDYKRDADGKGADYTYTDAGRLETRQWARTLPNSATRLTTTYGYDEGQLTSVTYNDSTANGGYETPDLAYTYTKFGQLDKIYRGSDLTVLNSAELHADYGYDPVTFQVTSEELYQDTSVSRTLTRHYDDLLRPQSLVLGSDHKVGYGYDTAGRLNRVWHNPSLTAGVPQGSADFIYGYEDDSYGLIEEVAGPVHTVTNTWEGDRNVLDTKSNVKNTGSVTVSEYDYTVNDIGQRTRVDRTGSAFPVSTAPFVSWSYDSLGQVRSAGWDSAYESNDERYRYDSIGNRVTSFTGPEEPEDLDEYVANGVNEYTSTPFERTTSYDNDGNMTSGVVPGETGAAGTEYEDEDNPDFAAATDLTWDAENRLVSITVGGETFFYDYDYLGRRIVRSRSSDNLEMHFYYDGWNLIAQRNLTSVGLETLARTYTWGLDLSGSTQGAGGVGGLLTVGFRNGSNVMQDDYYPVYDGNGNICQYLDSSGNTDARYEYDSFGRIVVNEGNNGLNQWLRFRFSTKHRDYNTGLYYYGYRYYDPVTGRWPSRDPIEEYGGINLYNFISNSGLDRWDFLGFCEGERCAGSDRNTMRGSISVVQFVIDNVRLTNTLQDLKDQKPGTVADIIKQFNDRKIRGVGFFRLDFEIGGELEVTIKCERCTCCWDAEPIYWYWWEMSPVVKKVSVPKFEFPVLLRASPGIIGKLKLLQNALGAANSVDDIEIDWATVFELSERVNQDLGEFFEKAVEGTAEFSQSQLDRICDEHWDSTTETPD</sequence>
<accession>A0A918TAU4</accession>
<organism evidence="2 3">
    <name type="scientific">Roseibacillus persicicus</name>
    <dbReference type="NCBI Taxonomy" id="454148"/>
    <lineage>
        <taxon>Bacteria</taxon>
        <taxon>Pseudomonadati</taxon>
        <taxon>Verrucomicrobiota</taxon>
        <taxon>Verrucomicrobiia</taxon>
        <taxon>Verrucomicrobiales</taxon>
        <taxon>Verrucomicrobiaceae</taxon>
        <taxon>Roseibacillus</taxon>
    </lineage>
</organism>
<dbReference type="Proteomes" id="UP000644507">
    <property type="component" value="Unassembled WGS sequence"/>
</dbReference>
<proteinExistence type="predicted"/>
<dbReference type="InterPro" id="IPR022385">
    <property type="entry name" value="Rhs_assc_core"/>
</dbReference>
<reference evidence="2" key="1">
    <citation type="journal article" date="2014" name="Int. J. Syst. Evol. Microbiol.">
        <title>Complete genome sequence of Corynebacterium casei LMG S-19264T (=DSM 44701T), isolated from a smear-ripened cheese.</title>
        <authorList>
            <consortium name="US DOE Joint Genome Institute (JGI-PGF)"/>
            <person name="Walter F."/>
            <person name="Albersmeier A."/>
            <person name="Kalinowski J."/>
            <person name="Ruckert C."/>
        </authorList>
    </citation>
    <scope>NUCLEOTIDE SEQUENCE</scope>
    <source>
        <strain evidence="2">KCTC 12988</strain>
    </source>
</reference>
<evidence type="ECO:0000313" key="3">
    <source>
        <dbReference type="Proteomes" id="UP000644507"/>
    </source>
</evidence>
<comment type="caution">
    <text evidence="2">The sequence shown here is derived from an EMBL/GenBank/DDBJ whole genome shotgun (WGS) entry which is preliminary data.</text>
</comment>
<gene>
    <name evidence="2" type="ORF">GCM10007100_00630</name>
</gene>
<dbReference type="NCBIfam" id="TIGR01643">
    <property type="entry name" value="YD_repeat_2x"/>
    <property type="match status" value="2"/>
</dbReference>
<feature type="region of interest" description="Disordered" evidence="1">
    <location>
        <begin position="1"/>
        <end position="56"/>
    </location>
</feature>
<dbReference type="EMBL" id="BMXI01000001">
    <property type="protein sequence ID" value="GHC40165.1"/>
    <property type="molecule type" value="Genomic_DNA"/>
</dbReference>
<dbReference type="Pfam" id="PF05593">
    <property type="entry name" value="RHS_repeat"/>
    <property type="match status" value="2"/>
</dbReference>
<dbReference type="InterPro" id="IPR031325">
    <property type="entry name" value="RHS_repeat"/>
</dbReference>
<evidence type="ECO:0008006" key="4">
    <source>
        <dbReference type="Google" id="ProtNLM"/>
    </source>
</evidence>
<feature type="compositionally biased region" description="Polar residues" evidence="1">
    <location>
        <begin position="1093"/>
        <end position="1104"/>
    </location>
</feature>
<dbReference type="InterPro" id="IPR050708">
    <property type="entry name" value="T6SS_VgrG/RHS"/>
</dbReference>
<dbReference type="PANTHER" id="PTHR32305">
    <property type="match status" value="1"/>
</dbReference>
<reference evidence="2" key="2">
    <citation type="submission" date="2020-09" db="EMBL/GenBank/DDBJ databases">
        <authorList>
            <person name="Sun Q."/>
            <person name="Kim S."/>
        </authorList>
    </citation>
    <scope>NUCLEOTIDE SEQUENCE</scope>
    <source>
        <strain evidence="2">KCTC 12988</strain>
    </source>
</reference>
<name>A0A918TAU4_9BACT</name>
<dbReference type="PANTHER" id="PTHR32305:SF15">
    <property type="entry name" value="PROTEIN RHSA-RELATED"/>
    <property type="match status" value="1"/>
</dbReference>
<evidence type="ECO:0000313" key="2">
    <source>
        <dbReference type="EMBL" id="GHC40165.1"/>
    </source>
</evidence>
<dbReference type="Gene3D" id="2.180.10.10">
    <property type="entry name" value="RHS repeat-associated core"/>
    <property type="match status" value="3"/>
</dbReference>
<dbReference type="NCBIfam" id="TIGR03696">
    <property type="entry name" value="Rhs_assc_core"/>
    <property type="match status" value="1"/>
</dbReference>
<feature type="region of interest" description="Disordered" evidence="1">
    <location>
        <begin position="1083"/>
        <end position="1104"/>
    </location>
</feature>
<keyword evidence="3" id="KW-1185">Reference proteome</keyword>
<evidence type="ECO:0000256" key="1">
    <source>
        <dbReference type="SAM" id="MobiDB-lite"/>
    </source>
</evidence>
<feature type="compositionally biased region" description="Acidic residues" evidence="1">
    <location>
        <begin position="1"/>
        <end position="21"/>
    </location>
</feature>
<feature type="compositionally biased region" description="Polar residues" evidence="1">
    <location>
        <begin position="27"/>
        <end position="44"/>
    </location>
</feature>
<protein>
    <recommendedName>
        <fullName evidence="4">RHS repeat-associated core domain-containing protein</fullName>
    </recommendedName>
</protein>